<evidence type="ECO:0000256" key="1">
    <source>
        <dbReference type="SAM" id="MobiDB-lite"/>
    </source>
</evidence>
<gene>
    <name evidence="2" type="ORF">SAMN05414137_103372</name>
</gene>
<evidence type="ECO:0000313" key="2">
    <source>
        <dbReference type="EMBL" id="SEK75914.1"/>
    </source>
</evidence>
<organism evidence="2 3">
    <name type="scientific">Streptacidiphilus jiangxiensis</name>
    <dbReference type="NCBI Taxonomy" id="235985"/>
    <lineage>
        <taxon>Bacteria</taxon>
        <taxon>Bacillati</taxon>
        <taxon>Actinomycetota</taxon>
        <taxon>Actinomycetes</taxon>
        <taxon>Kitasatosporales</taxon>
        <taxon>Streptomycetaceae</taxon>
        <taxon>Streptacidiphilus</taxon>
    </lineage>
</organism>
<dbReference type="eggNOG" id="COG0778">
    <property type="taxonomic scope" value="Bacteria"/>
</dbReference>
<accession>A0A1H7JND7</accession>
<dbReference type="EMBL" id="FOAZ01000003">
    <property type="protein sequence ID" value="SEK75914.1"/>
    <property type="molecule type" value="Genomic_DNA"/>
</dbReference>
<dbReference type="Proteomes" id="UP000183015">
    <property type="component" value="Unassembled WGS sequence"/>
</dbReference>
<evidence type="ECO:0000313" key="3">
    <source>
        <dbReference type="Proteomes" id="UP000183015"/>
    </source>
</evidence>
<dbReference type="AlphaFoldDB" id="A0A1H7JND7"/>
<keyword evidence="3" id="KW-1185">Reference proteome</keyword>
<sequence>MTVVSASSASPDSPGPFGPGRETFPLWSLPTHVRVAEQGDGLLVQGRWSTVRLARTTPEVTEALRRMQLGPVLLENVVAAGAAEPALRRALARLRAMVVHSLGQDDLRGPLLSVAPVHRAARFSARQLPQDQPVRLGSSVVIRNNGRGFVMSSPSARHRMLLHLPEPLWVLSLLGGPTPPSRLLAEAPLSPPVTAAILSYVAGAGMVVPER</sequence>
<reference evidence="3" key="1">
    <citation type="submission" date="2016-10" db="EMBL/GenBank/DDBJ databases">
        <authorList>
            <person name="Varghese N."/>
        </authorList>
    </citation>
    <scope>NUCLEOTIDE SEQUENCE [LARGE SCALE GENOMIC DNA]</scope>
    <source>
        <strain evidence="3">DSM 45096 / BCRC 16803 / CGMCC 4.1857 / CIP 109030 / JCM 12277 / KCTC 19219 / NBRC 100920 / 33214</strain>
    </source>
</reference>
<protein>
    <submittedName>
        <fullName evidence="2">Uncharacterized protein</fullName>
    </submittedName>
</protein>
<feature type="region of interest" description="Disordered" evidence="1">
    <location>
        <begin position="1"/>
        <end position="23"/>
    </location>
</feature>
<proteinExistence type="predicted"/>
<name>A0A1H7JND7_STRJI</name>
<dbReference type="STRING" id="235985.SAMN05414137_103372"/>
<feature type="compositionally biased region" description="Low complexity" evidence="1">
    <location>
        <begin position="1"/>
        <end position="12"/>
    </location>
</feature>